<dbReference type="InterPro" id="IPR045239">
    <property type="entry name" value="bHLH95_bHLH"/>
</dbReference>
<protein>
    <recommendedName>
        <fullName evidence="7">BHLH domain-containing protein</fullName>
    </recommendedName>
</protein>
<organism evidence="8 9">
    <name type="scientific">Miscanthus lutarioriparius</name>
    <dbReference type="NCBI Taxonomy" id="422564"/>
    <lineage>
        <taxon>Eukaryota</taxon>
        <taxon>Viridiplantae</taxon>
        <taxon>Streptophyta</taxon>
        <taxon>Embryophyta</taxon>
        <taxon>Tracheophyta</taxon>
        <taxon>Spermatophyta</taxon>
        <taxon>Magnoliopsida</taxon>
        <taxon>Liliopsida</taxon>
        <taxon>Poales</taxon>
        <taxon>Poaceae</taxon>
        <taxon>PACMAD clade</taxon>
        <taxon>Panicoideae</taxon>
        <taxon>Andropogonodae</taxon>
        <taxon>Andropogoneae</taxon>
        <taxon>Saccharinae</taxon>
        <taxon>Miscanthus</taxon>
    </lineage>
</organism>
<evidence type="ECO:0000313" key="8">
    <source>
        <dbReference type="EMBL" id="CAD6259974.1"/>
    </source>
</evidence>
<keyword evidence="5" id="KW-0539">Nucleus</keyword>
<evidence type="ECO:0000256" key="3">
    <source>
        <dbReference type="ARBA" id="ARBA00023015"/>
    </source>
</evidence>
<keyword evidence="9" id="KW-1185">Reference proteome</keyword>
<feature type="region of interest" description="Disordered" evidence="6">
    <location>
        <begin position="280"/>
        <end position="347"/>
    </location>
</feature>
<comment type="caution">
    <text evidence="8">The sequence shown here is derived from an EMBL/GenBank/DDBJ whole genome shotgun (WGS) entry which is preliminary data.</text>
</comment>
<dbReference type="SUPFAM" id="SSF47459">
    <property type="entry name" value="HLH, helix-loop-helix DNA-binding domain"/>
    <property type="match status" value="1"/>
</dbReference>
<dbReference type="AlphaFoldDB" id="A0A811QQD1"/>
<keyword evidence="3" id="KW-0805">Transcription regulation</keyword>
<dbReference type="PROSITE" id="PS50888">
    <property type="entry name" value="BHLH"/>
    <property type="match status" value="1"/>
</dbReference>
<evidence type="ECO:0000256" key="4">
    <source>
        <dbReference type="ARBA" id="ARBA00023163"/>
    </source>
</evidence>
<dbReference type="InterPro" id="IPR036638">
    <property type="entry name" value="HLH_DNA-bd_sf"/>
</dbReference>
<dbReference type="InterPro" id="IPR011598">
    <property type="entry name" value="bHLH_dom"/>
</dbReference>
<dbReference type="InterPro" id="IPR045843">
    <property type="entry name" value="IND-like"/>
</dbReference>
<feature type="region of interest" description="Disordered" evidence="6">
    <location>
        <begin position="151"/>
        <end position="170"/>
    </location>
</feature>
<accession>A0A811QQD1</accession>
<dbReference type="CDD" id="cd11393">
    <property type="entry name" value="bHLH_AtbHLH_like"/>
    <property type="match status" value="1"/>
</dbReference>
<comment type="subcellular location">
    <subcellularLocation>
        <location evidence="1">Nucleus</location>
    </subcellularLocation>
</comment>
<sequence length="458" mass="48575">MWESPRQMQAHTPFPSWIAYAGTFAAGAGPAAAAAPSLPSEHGPDHAWNQSAPSVVAHGSSGYRGNFLSLLEAKNVTPEMFVDDVPAACDYLGGVGAAAAAASSSSMAGPASACGLLLGSVDPYSTVASSAPPVKHETASLPSPLVYSEDSVVHDHEEKPADDSQRQGFGAPSTAAFLQQMVPSRVELQSVLGYSGMVHGSSMGCMPCYDHEEKPADDSQRQGFGAPSTAAFLQQMVPSRVELQSVLGYSGMVSERLSSFGVGSLPDAGSFSDYNRSSADFMSSNSNREEQDIRPGMGMGGRSSGSGAATSVTTRRKSEEGVAGGNTKKSKQEASHKASPPKHQVPKVKLGEKITALQQIVSPFGKTDTSSVLLETIEYIKFLHEQIRLFSEPYMTKSTYKGHIRRRGEEKEEESGTGHDLRGRGLCLVPVSLTSQAYHDDTTLPDCWAPAYRSCLYP</sequence>
<dbReference type="GO" id="GO:0005634">
    <property type="term" value="C:nucleus"/>
    <property type="evidence" value="ECO:0007669"/>
    <property type="project" value="UniProtKB-SubCell"/>
</dbReference>
<gene>
    <name evidence="8" type="ORF">NCGR_LOCUS43411</name>
</gene>
<comment type="similarity">
    <text evidence="2">Belongs to the bHLH protein family.</text>
</comment>
<evidence type="ECO:0000256" key="5">
    <source>
        <dbReference type="ARBA" id="ARBA00023242"/>
    </source>
</evidence>
<dbReference type="GO" id="GO:0000978">
    <property type="term" value="F:RNA polymerase II cis-regulatory region sequence-specific DNA binding"/>
    <property type="evidence" value="ECO:0007669"/>
    <property type="project" value="TreeGrafter"/>
</dbReference>
<evidence type="ECO:0000256" key="2">
    <source>
        <dbReference type="ARBA" id="ARBA00005510"/>
    </source>
</evidence>
<dbReference type="PANTHER" id="PTHR16223">
    <property type="entry name" value="TRANSCRIPTION FACTOR BHLH83-RELATED"/>
    <property type="match status" value="1"/>
</dbReference>
<evidence type="ECO:0000256" key="1">
    <source>
        <dbReference type="ARBA" id="ARBA00004123"/>
    </source>
</evidence>
<dbReference type="PANTHER" id="PTHR16223:SF139">
    <property type="entry name" value="BHLH DOMAIN-CONTAINING PROTEIN"/>
    <property type="match status" value="1"/>
</dbReference>
<dbReference type="EMBL" id="CAJGYO010000011">
    <property type="protein sequence ID" value="CAD6259974.1"/>
    <property type="molecule type" value="Genomic_DNA"/>
</dbReference>
<dbReference type="OrthoDB" id="663846at2759"/>
<reference evidence="8" key="1">
    <citation type="submission" date="2020-10" db="EMBL/GenBank/DDBJ databases">
        <authorList>
            <person name="Han B."/>
            <person name="Lu T."/>
            <person name="Zhao Q."/>
            <person name="Huang X."/>
            <person name="Zhao Y."/>
        </authorList>
    </citation>
    <scope>NUCLEOTIDE SEQUENCE</scope>
</reference>
<keyword evidence="4" id="KW-0804">Transcription</keyword>
<feature type="domain" description="BHLH" evidence="7">
    <location>
        <begin position="334"/>
        <end position="383"/>
    </location>
</feature>
<feature type="compositionally biased region" description="Basic and acidic residues" evidence="6">
    <location>
        <begin position="151"/>
        <end position="165"/>
    </location>
</feature>
<dbReference type="GO" id="GO:0046983">
    <property type="term" value="F:protein dimerization activity"/>
    <property type="evidence" value="ECO:0007669"/>
    <property type="project" value="InterPro"/>
</dbReference>
<evidence type="ECO:0000313" key="9">
    <source>
        <dbReference type="Proteomes" id="UP000604825"/>
    </source>
</evidence>
<evidence type="ECO:0000256" key="6">
    <source>
        <dbReference type="SAM" id="MobiDB-lite"/>
    </source>
</evidence>
<feature type="region of interest" description="Disordered" evidence="6">
    <location>
        <begin position="33"/>
        <end position="53"/>
    </location>
</feature>
<dbReference type="GO" id="GO:0000981">
    <property type="term" value="F:DNA-binding transcription factor activity, RNA polymerase II-specific"/>
    <property type="evidence" value="ECO:0007669"/>
    <property type="project" value="TreeGrafter"/>
</dbReference>
<name>A0A811QQD1_9POAL</name>
<proteinExistence type="inferred from homology"/>
<dbReference type="Proteomes" id="UP000604825">
    <property type="component" value="Unassembled WGS sequence"/>
</dbReference>
<evidence type="ECO:0000259" key="7">
    <source>
        <dbReference type="PROSITE" id="PS50888"/>
    </source>
</evidence>